<keyword evidence="5" id="KW-1185">Reference proteome</keyword>
<dbReference type="GO" id="GO:0002099">
    <property type="term" value="P:tRNA wobble guanine modification"/>
    <property type="evidence" value="ECO:0007669"/>
    <property type="project" value="TreeGrafter"/>
</dbReference>
<evidence type="ECO:0000259" key="2">
    <source>
        <dbReference type="Pfam" id="PF01702"/>
    </source>
</evidence>
<accession>A0A8T4GHN9</accession>
<protein>
    <submittedName>
        <fullName evidence="4">tRNA-guanine family transglycosylase</fullName>
    </submittedName>
</protein>
<dbReference type="AlphaFoldDB" id="A0A8T4GHN9"/>
<comment type="caution">
    <text evidence="4">The sequence shown here is derived from an EMBL/GenBank/DDBJ whole genome shotgun (WGS) entry which is preliminary data.</text>
</comment>
<dbReference type="NCBIfam" id="TIGR00449">
    <property type="entry name" value="tgt_general"/>
    <property type="match status" value="1"/>
</dbReference>
<feature type="domain" description="tRNA-guanine(15) transglycosylase-like" evidence="2">
    <location>
        <begin position="97"/>
        <end position="429"/>
    </location>
</feature>
<proteinExistence type="predicted"/>
<dbReference type="PANTHER" id="PTHR46499:SF1">
    <property type="entry name" value="QUEUINE TRNA-RIBOSYLTRANSFERASE"/>
    <property type="match status" value="1"/>
</dbReference>
<dbReference type="GO" id="GO:0005737">
    <property type="term" value="C:cytoplasm"/>
    <property type="evidence" value="ECO:0007669"/>
    <property type="project" value="TreeGrafter"/>
</dbReference>
<dbReference type="Pfam" id="PF01702">
    <property type="entry name" value="TGT"/>
    <property type="match status" value="1"/>
</dbReference>
<evidence type="ECO:0000313" key="5">
    <source>
        <dbReference type="Proteomes" id="UP000823588"/>
    </source>
</evidence>
<dbReference type="InterPro" id="IPR036895">
    <property type="entry name" value="Uracil-DNA_glycosylase-like_sf"/>
</dbReference>
<feature type="domain" description="DUF5591" evidence="3">
    <location>
        <begin position="498"/>
        <end position="622"/>
    </location>
</feature>
<gene>
    <name evidence="4" type="ORF">J2751_002298</name>
</gene>
<evidence type="ECO:0000256" key="1">
    <source>
        <dbReference type="ARBA" id="ARBA00022694"/>
    </source>
</evidence>
<dbReference type="InterPro" id="IPR040777">
    <property type="entry name" value="DUF5591"/>
</dbReference>
<evidence type="ECO:0000313" key="4">
    <source>
        <dbReference type="EMBL" id="MBP1923259.1"/>
    </source>
</evidence>
<dbReference type="Proteomes" id="UP000823588">
    <property type="component" value="Unassembled WGS sequence"/>
</dbReference>
<organism evidence="4 5">
    <name type="scientific">Halorubrum alkaliphilum</name>
    <dbReference type="NCBI Taxonomy" id="261290"/>
    <lineage>
        <taxon>Archaea</taxon>
        <taxon>Methanobacteriati</taxon>
        <taxon>Methanobacteriota</taxon>
        <taxon>Stenosarchaea group</taxon>
        <taxon>Halobacteria</taxon>
        <taxon>Halobacteriales</taxon>
        <taxon>Haloferacaceae</taxon>
        <taxon>Halorubrum</taxon>
    </lineage>
</organism>
<dbReference type="Pfam" id="PF17884">
    <property type="entry name" value="DUF5591"/>
    <property type="match status" value="1"/>
</dbReference>
<dbReference type="InterPro" id="IPR002616">
    <property type="entry name" value="tRNA_ribo_trans-like"/>
</dbReference>
<dbReference type="InterPro" id="IPR050076">
    <property type="entry name" value="ArchSynthase1/Queuine_TRR"/>
</dbReference>
<dbReference type="Gene3D" id="3.40.50.10630">
    <property type="entry name" value="Uracil-DNA glycosylase-like"/>
    <property type="match status" value="1"/>
</dbReference>
<dbReference type="SUPFAM" id="SSF51713">
    <property type="entry name" value="tRNA-guanine transglycosylase"/>
    <property type="match status" value="1"/>
</dbReference>
<dbReference type="OrthoDB" id="6871at2157"/>
<sequence>MPEFEIELDNEEEFGRLGTLDVPHGPVNTPALFPVVNIIGGTTPKSGAAWRHFRDNLLDKDHVQGVMFQAMSFLDYGVTANTLGRWRDETFREKLGDDFVDIKCPIFIDSGGFSLMNSDTFGDPPSEGGKENEWGLYTNPDSILKLQADFGGDIVATLDYPIPPELREAEKTERMQRSIESAVRCLQLIENPEQIETRNEGDQASIERLRNRKTEGTDPGVFVAIHGHDYETISWYVQNFLDRIQEEGITHRFNGFAIGSLVPLRSRTNLLVDIVQGAKDAIPAHLEDEIALHIFGVGGKQVSLLTLLGADSFDCSTHMQTARYKKYVVPGTWEHISLDNMEEFLDDGEFPCELEHCTLRNHPEWDPKSVRERLNMEPTYGAGPTKTEPYGLLARHNFEVYNDEMRRVREKIRDGELLEYIIQFARDHEQIKQGLKYAQIRDRKLQQQLRERGAYDLIVGPDIETDQAKLTEFGGGVDDQTHQQRVSLQHTPNSFNILNHRYTPPAGKNILLLIPCSKRKPYAESRTHRVVIKRLQERRDNIHKVTISGMYGPVPEEHETDKEVMEYEYVLSEQDTEQIELVRDRLISYLQEHGESYDLVIGYAASSTYRGVIQDALNAYGQGELFPKEPEALRLTEHFRKENIKELMEYLDISTEDMSL</sequence>
<dbReference type="SUPFAM" id="SSF52141">
    <property type="entry name" value="Uracil-DNA glycosylase-like"/>
    <property type="match status" value="1"/>
</dbReference>
<reference evidence="4" key="1">
    <citation type="submission" date="2021-03" db="EMBL/GenBank/DDBJ databases">
        <title>Genomic Encyclopedia of Type Strains, Phase IV (KMG-IV): sequencing the most valuable type-strain genomes for metagenomic binning, comparative biology and taxonomic classification.</title>
        <authorList>
            <person name="Goeker M."/>
        </authorList>
    </citation>
    <scope>NUCLEOTIDE SEQUENCE</scope>
    <source>
        <strain evidence="4">DSM 23564</strain>
    </source>
</reference>
<dbReference type="Gene3D" id="3.20.20.105">
    <property type="entry name" value="Queuine tRNA-ribosyltransferase-like"/>
    <property type="match status" value="1"/>
</dbReference>
<dbReference type="InterPro" id="IPR036511">
    <property type="entry name" value="TGT-like_sf"/>
</dbReference>
<dbReference type="RefSeq" id="WP_209486084.1">
    <property type="nucleotide sequence ID" value="NZ_JAGGKQ010000018.1"/>
</dbReference>
<name>A0A8T4GHN9_9EURY</name>
<dbReference type="PANTHER" id="PTHR46499">
    <property type="entry name" value="QUEUINE TRNA-RIBOSYLTRANSFERASE"/>
    <property type="match status" value="1"/>
</dbReference>
<evidence type="ECO:0000259" key="3">
    <source>
        <dbReference type="Pfam" id="PF17884"/>
    </source>
</evidence>
<dbReference type="EMBL" id="JAGGKQ010000018">
    <property type="protein sequence ID" value="MBP1923259.1"/>
    <property type="molecule type" value="Genomic_DNA"/>
</dbReference>
<keyword evidence="1" id="KW-0819">tRNA processing</keyword>